<name>A0A1T4SKI3_VIBCI</name>
<sequence length="87" mass="10112">MPEILKKLLGLKFVMYYLDNDSHNRPHVHVEYGEHRASIAIDDIELLAGYLPAKKLVKAEKYIEQHKSELLNEWNKAVKGVTIKRVN</sequence>
<evidence type="ECO:0008006" key="3">
    <source>
        <dbReference type="Google" id="ProtNLM"/>
    </source>
</evidence>
<evidence type="ECO:0000313" key="1">
    <source>
        <dbReference type="EMBL" id="SKA28685.1"/>
    </source>
</evidence>
<protein>
    <recommendedName>
        <fullName evidence="3">DUF4160 domain-containing protein</fullName>
    </recommendedName>
</protein>
<dbReference type="Pfam" id="PF13711">
    <property type="entry name" value="DUF4160"/>
    <property type="match status" value="1"/>
</dbReference>
<organism evidence="1 2">
    <name type="scientific">Vibrio cincinnatiensis DSM 19608</name>
    <dbReference type="NCBI Taxonomy" id="1123491"/>
    <lineage>
        <taxon>Bacteria</taxon>
        <taxon>Pseudomonadati</taxon>
        <taxon>Pseudomonadota</taxon>
        <taxon>Gammaproteobacteria</taxon>
        <taxon>Vibrionales</taxon>
        <taxon>Vibrionaceae</taxon>
        <taxon>Vibrio</taxon>
    </lineage>
</organism>
<dbReference type="AlphaFoldDB" id="A0A1T4SKI3"/>
<proteinExistence type="predicted"/>
<accession>A0A1T4SKI3</accession>
<evidence type="ECO:0000313" key="2">
    <source>
        <dbReference type="Proteomes" id="UP000190834"/>
    </source>
</evidence>
<dbReference type="InterPro" id="IPR025427">
    <property type="entry name" value="DUF4160"/>
</dbReference>
<gene>
    <name evidence="1" type="ORF">SAMN02745782_03347</name>
</gene>
<dbReference type="STRING" id="1123491.SAMN02745782_03347"/>
<dbReference type="EMBL" id="FUXB01000037">
    <property type="protein sequence ID" value="SKA28685.1"/>
    <property type="molecule type" value="Genomic_DNA"/>
</dbReference>
<dbReference type="GeneID" id="43684332"/>
<dbReference type="RefSeq" id="WP_039428569.1">
    <property type="nucleotide sequence ID" value="NZ_FUXB01000037.1"/>
</dbReference>
<dbReference type="OrthoDB" id="122670at2"/>
<reference evidence="2" key="1">
    <citation type="submission" date="2017-02" db="EMBL/GenBank/DDBJ databases">
        <authorList>
            <person name="Varghese N."/>
            <person name="Submissions S."/>
        </authorList>
    </citation>
    <scope>NUCLEOTIDE SEQUENCE [LARGE SCALE GENOMIC DNA]</scope>
    <source>
        <strain evidence="2">DSM 19608</strain>
    </source>
</reference>
<dbReference type="Proteomes" id="UP000190834">
    <property type="component" value="Unassembled WGS sequence"/>
</dbReference>
<keyword evidence="2" id="KW-1185">Reference proteome</keyword>